<organism evidence="2 3">
    <name type="scientific">Canna indica</name>
    <name type="common">Indian-shot</name>
    <dbReference type="NCBI Taxonomy" id="4628"/>
    <lineage>
        <taxon>Eukaryota</taxon>
        <taxon>Viridiplantae</taxon>
        <taxon>Streptophyta</taxon>
        <taxon>Embryophyta</taxon>
        <taxon>Tracheophyta</taxon>
        <taxon>Spermatophyta</taxon>
        <taxon>Magnoliopsida</taxon>
        <taxon>Liliopsida</taxon>
        <taxon>Zingiberales</taxon>
        <taxon>Cannaceae</taxon>
        <taxon>Canna</taxon>
    </lineage>
</organism>
<dbReference type="Proteomes" id="UP001327560">
    <property type="component" value="Chromosome 8"/>
</dbReference>
<gene>
    <name evidence="2" type="ORF">Cni_G24674</name>
</gene>
<sequence>MMTWSKYYFQCNYCLLCGVDHQLLEDPEIRMLQVSVAFPSCSCTCITVLNLCMGKDANGKGKRPKGLILKTLERCRSIAGPRKQQMPPEGCFSVFVGPQRERFVIRTECVNHPLFRMLLEEAEMEFGYANSGPLELPCHVEVFREVMREMEEEEEEVEAVETTLCNFGRGHAGYRQLIK</sequence>
<name>A0AAQ3KZD5_9LILI</name>
<evidence type="ECO:0000313" key="3">
    <source>
        <dbReference type="Proteomes" id="UP001327560"/>
    </source>
</evidence>
<evidence type="ECO:0000313" key="2">
    <source>
        <dbReference type="EMBL" id="WOL15893.1"/>
    </source>
</evidence>
<dbReference type="AlphaFoldDB" id="A0AAQ3KZD5"/>
<protein>
    <submittedName>
        <fullName evidence="2">Uncharacterized protein</fullName>
    </submittedName>
</protein>
<comment type="similarity">
    <text evidence="1">Belongs to the ARG7 family.</text>
</comment>
<evidence type="ECO:0000256" key="1">
    <source>
        <dbReference type="ARBA" id="ARBA00006974"/>
    </source>
</evidence>
<proteinExistence type="inferred from homology"/>
<dbReference type="InterPro" id="IPR003676">
    <property type="entry name" value="SAUR_fam"/>
</dbReference>
<accession>A0AAQ3KZD5</accession>
<dbReference type="Pfam" id="PF02519">
    <property type="entry name" value="Auxin_inducible"/>
    <property type="match status" value="1"/>
</dbReference>
<dbReference type="GO" id="GO:0009733">
    <property type="term" value="P:response to auxin"/>
    <property type="evidence" value="ECO:0007669"/>
    <property type="project" value="InterPro"/>
</dbReference>
<dbReference type="PANTHER" id="PTHR31374">
    <property type="entry name" value="AUXIN-INDUCED PROTEIN-LIKE-RELATED"/>
    <property type="match status" value="1"/>
</dbReference>
<dbReference type="EMBL" id="CP136897">
    <property type="protein sequence ID" value="WOL15893.1"/>
    <property type="molecule type" value="Genomic_DNA"/>
</dbReference>
<dbReference type="PANTHER" id="PTHR31374:SF118">
    <property type="entry name" value="OS01G0924966 PROTEIN"/>
    <property type="match status" value="1"/>
</dbReference>
<reference evidence="2 3" key="1">
    <citation type="submission" date="2023-10" db="EMBL/GenBank/DDBJ databases">
        <title>Chromosome-scale genome assembly provides insights into flower coloration mechanisms of Canna indica.</title>
        <authorList>
            <person name="Li C."/>
        </authorList>
    </citation>
    <scope>NUCLEOTIDE SEQUENCE [LARGE SCALE GENOMIC DNA]</scope>
    <source>
        <tissue evidence="2">Flower</tissue>
    </source>
</reference>
<keyword evidence="3" id="KW-1185">Reference proteome</keyword>